<feature type="region of interest" description="Disordered" evidence="1">
    <location>
        <begin position="1"/>
        <end position="64"/>
    </location>
</feature>
<protein>
    <submittedName>
        <fullName evidence="2">Uncharacterized protein</fullName>
    </submittedName>
</protein>
<dbReference type="Proteomes" id="UP001367316">
    <property type="component" value="Unassembled WGS sequence"/>
</dbReference>
<sequence>MTTLALFPASRQTPSSSAHDWRRVARSPPPLITTTRPLHKSPLPFASRQNSSPPPPPPKTTSCACMHSNPRATCPLRSPVPRAVTGELIESAVHQLPPPPPAGRPARHQNPRAERSVAQAGTSAPVCSGFTRPSGPVCLPLAARAWRSSLVRVLR</sequence>
<comment type="caution">
    <text evidence="2">The sequence shown here is derived from an EMBL/GenBank/DDBJ whole genome shotgun (WGS) entry which is preliminary data.</text>
</comment>
<gene>
    <name evidence="2" type="ORF">JOL62DRAFT_226532</name>
</gene>
<evidence type="ECO:0000313" key="2">
    <source>
        <dbReference type="EMBL" id="KAK7614569.1"/>
    </source>
</evidence>
<dbReference type="EMBL" id="JBBPBF010000003">
    <property type="protein sequence ID" value="KAK7614569.1"/>
    <property type="molecule type" value="Genomic_DNA"/>
</dbReference>
<proteinExistence type="predicted"/>
<organism evidence="2 3">
    <name type="scientific">Phyllosticta paracitricarpa</name>
    <dbReference type="NCBI Taxonomy" id="2016321"/>
    <lineage>
        <taxon>Eukaryota</taxon>
        <taxon>Fungi</taxon>
        <taxon>Dikarya</taxon>
        <taxon>Ascomycota</taxon>
        <taxon>Pezizomycotina</taxon>
        <taxon>Dothideomycetes</taxon>
        <taxon>Dothideomycetes incertae sedis</taxon>
        <taxon>Botryosphaeriales</taxon>
        <taxon>Phyllostictaceae</taxon>
        <taxon>Phyllosticta</taxon>
    </lineage>
</organism>
<feature type="region of interest" description="Disordered" evidence="1">
    <location>
        <begin position="93"/>
        <end position="126"/>
    </location>
</feature>
<name>A0ABR1NHA9_9PEZI</name>
<accession>A0ABR1NHA9</accession>
<keyword evidence="3" id="KW-1185">Reference proteome</keyword>
<evidence type="ECO:0000313" key="3">
    <source>
        <dbReference type="Proteomes" id="UP001367316"/>
    </source>
</evidence>
<evidence type="ECO:0000256" key="1">
    <source>
        <dbReference type="SAM" id="MobiDB-lite"/>
    </source>
</evidence>
<reference evidence="2 3" key="1">
    <citation type="submission" date="2024-04" db="EMBL/GenBank/DDBJ databases">
        <title>Phyllosticta paracitricarpa is synonymous to the EU quarantine fungus P. citricarpa based on phylogenomic analyses.</title>
        <authorList>
            <consortium name="Lawrence Berkeley National Laboratory"/>
            <person name="Van ingen-buijs V.A."/>
            <person name="Van westerhoven A.C."/>
            <person name="Haridas S."/>
            <person name="Skiadas P."/>
            <person name="Martin F."/>
            <person name="Groenewald J.Z."/>
            <person name="Crous P.W."/>
            <person name="Seidl M.F."/>
        </authorList>
    </citation>
    <scope>NUCLEOTIDE SEQUENCE [LARGE SCALE GENOMIC DNA]</scope>
    <source>
        <strain evidence="2 3">CBS 141358</strain>
    </source>
</reference>